<evidence type="ECO:0000256" key="10">
    <source>
        <dbReference type="ARBA" id="ARBA00048975"/>
    </source>
</evidence>
<keyword evidence="6" id="KW-0441">Lipid A biosynthesis</keyword>
<dbReference type="InterPro" id="IPR003835">
    <property type="entry name" value="Glyco_trans_19"/>
</dbReference>
<organism evidence="12 13">
    <name type="scientific">Labrys miyagiensis</name>
    <dbReference type="NCBI Taxonomy" id="346912"/>
    <lineage>
        <taxon>Bacteria</taxon>
        <taxon>Pseudomonadati</taxon>
        <taxon>Pseudomonadota</taxon>
        <taxon>Alphaproteobacteria</taxon>
        <taxon>Hyphomicrobiales</taxon>
        <taxon>Xanthobacteraceae</taxon>
        <taxon>Labrys</taxon>
    </lineage>
</organism>
<sequence>MTERALHIALVIGEHSGDQLGFKLIQALRAAVQGPIRFTGVAGPAMIREGMESLFPLDDIAVMGLGDVIKRYPTIRARAWMAIDHIVAEPPDGLVIIDSPDFTHAVAKRVRKRLPNLPIVNYVSPSVWAWRPGRAKKMKAYVDHVLALLPFEPAAYLRLDGPPCSYVGHPLMERLDELRPNAAEQAVRDGEKPLVLVLPGSRSGEVARLTGIFGATLQRLQATIGAFDTVLPTVARHAAHLKEATASWPQKPLVVSDEAEKFAAFRRARGALAASGTVTLELALSQIPMIGAYRFPAWEAFIARRLVKAPFFLLPNLVVDRRAVPELFQEEVIPDNLAAIFAPLLGDTPERAGQMQAFDEIDRRMQVVGETPSQRAARIVLETMRR</sequence>
<accession>A0ABQ6CLK1</accession>
<dbReference type="RefSeq" id="WP_284314217.1">
    <property type="nucleotide sequence ID" value="NZ_BSPC01000045.1"/>
</dbReference>
<evidence type="ECO:0000256" key="4">
    <source>
        <dbReference type="ARBA" id="ARBA00020902"/>
    </source>
</evidence>
<reference evidence="13" key="1">
    <citation type="journal article" date="2019" name="Int. J. Syst. Evol. Microbiol.">
        <title>The Global Catalogue of Microorganisms (GCM) 10K type strain sequencing project: providing services to taxonomists for standard genome sequencing and annotation.</title>
        <authorList>
            <consortium name="The Broad Institute Genomics Platform"/>
            <consortium name="The Broad Institute Genome Sequencing Center for Infectious Disease"/>
            <person name="Wu L."/>
            <person name="Ma J."/>
        </authorList>
    </citation>
    <scope>NUCLEOTIDE SEQUENCE [LARGE SCALE GENOMIC DNA]</scope>
    <source>
        <strain evidence="13">NBRC 101365</strain>
    </source>
</reference>
<evidence type="ECO:0000256" key="2">
    <source>
        <dbReference type="ARBA" id="ARBA00007868"/>
    </source>
</evidence>
<dbReference type="SUPFAM" id="SSF53756">
    <property type="entry name" value="UDP-Glycosyltransferase/glycogen phosphorylase"/>
    <property type="match status" value="1"/>
</dbReference>
<comment type="similarity">
    <text evidence="2">Belongs to the LpxB family.</text>
</comment>
<evidence type="ECO:0000313" key="12">
    <source>
        <dbReference type="EMBL" id="GLS21163.1"/>
    </source>
</evidence>
<evidence type="ECO:0000256" key="9">
    <source>
        <dbReference type="ARBA" id="ARBA00023098"/>
    </source>
</evidence>
<protein>
    <recommendedName>
        <fullName evidence="4 11">Lipid-A-disaccharide synthase</fullName>
        <ecNumber evidence="3 11">2.4.1.182</ecNumber>
    </recommendedName>
</protein>
<evidence type="ECO:0000256" key="11">
    <source>
        <dbReference type="NCBIfam" id="TIGR00215"/>
    </source>
</evidence>
<dbReference type="NCBIfam" id="TIGR00215">
    <property type="entry name" value="lpxB"/>
    <property type="match status" value="1"/>
</dbReference>
<dbReference type="Pfam" id="PF02684">
    <property type="entry name" value="LpxB"/>
    <property type="match status" value="1"/>
</dbReference>
<evidence type="ECO:0000313" key="13">
    <source>
        <dbReference type="Proteomes" id="UP001156882"/>
    </source>
</evidence>
<evidence type="ECO:0000256" key="3">
    <source>
        <dbReference type="ARBA" id="ARBA00012687"/>
    </source>
</evidence>
<dbReference type="EMBL" id="BSPC01000045">
    <property type="protein sequence ID" value="GLS21163.1"/>
    <property type="molecule type" value="Genomic_DNA"/>
</dbReference>
<evidence type="ECO:0000256" key="7">
    <source>
        <dbReference type="ARBA" id="ARBA00022676"/>
    </source>
</evidence>
<proteinExistence type="inferred from homology"/>
<dbReference type="PANTHER" id="PTHR30372">
    <property type="entry name" value="LIPID-A-DISACCHARIDE SYNTHASE"/>
    <property type="match status" value="1"/>
</dbReference>
<comment type="caution">
    <text evidence="12">The sequence shown here is derived from an EMBL/GenBank/DDBJ whole genome shotgun (WGS) entry which is preliminary data.</text>
</comment>
<keyword evidence="7" id="KW-0328">Glycosyltransferase</keyword>
<evidence type="ECO:0000256" key="8">
    <source>
        <dbReference type="ARBA" id="ARBA00022679"/>
    </source>
</evidence>
<comment type="function">
    <text evidence="1">Condensation of UDP-2,3-diacylglucosamine and 2,3-diacylglucosamine-1-phosphate to form lipid A disaccharide, a precursor of lipid A, a phosphorylated glycolipid that anchors the lipopolysaccharide to the outer membrane of the cell.</text>
</comment>
<keyword evidence="5" id="KW-0444">Lipid biosynthesis</keyword>
<comment type="catalytic activity">
    <reaction evidence="10">
        <text>a lipid X + a UDP-2-N,3-O-bis[(3R)-3-hydroxyacyl]-alpha-D-glucosamine = a lipid A disaccharide + UDP + H(+)</text>
        <dbReference type="Rhea" id="RHEA:67828"/>
        <dbReference type="ChEBI" id="CHEBI:15378"/>
        <dbReference type="ChEBI" id="CHEBI:58223"/>
        <dbReference type="ChEBI" id="CHEBI:137748"/>
        <dbReference type="ChEBI" id="CHEBI:176338"/>
        <dbReference type="ChEBI" id="CHEBI:176343"/>
        <dbReference type="EC" id="2.4.1.182"/>
    </reaction>
</comment>
<evidence type="ECO:0000256" key="5">
    <source>
        <dbReference type="ARBA" id="ARBA00022516"/>
    </source>
</evidence>
<dbReference type="EC" id="2.4.1.182" evidence="3 11"/>
<keyword evidence="13" id="KW-1185">Reference proteome</keyword>
<dbReference type="PANTHER" id="PTHR30372:SF4">
    <property type="entry name" value="LIPID-A-DISACCHARIDE SYNTHASE, MITOCHONDRIAL-RELATED"/>
    <property type="match status" value="1"/>
</dbReference>
<gene>
    <name evidence="12" type="primary">lpxB</name>
    <name evidence="12" type="ORF">GCM10007874_41800</name>
</gene>
<evidence type="ECO:0000256" key="6">
    <source>
        <dbReference type="ARBA" id="ARBA00022556"/>
    </source>
</evidence>
<keyword evidence="9" id="KW-0443">Lipid metabolism</keyword>
<dbReference type="Proteomes" id="UP001156882">
    <property type="component" value="Unassembled WGS sequence"/>
</dbReference>
<evidence type="ECO:0000256" key="1">
    <source>
        <dbReference type="ARBA" id="ARBA00002056"/>
    </source>
</evidence>
<name>A0ABQ6CLK1_9HYPH</name>
<keyword evidence="8" id="KW-0808">Transferase</keyword>